<dbReference type="PANTHER" id="PTHR33204">
    <property type="entry name" value="TRANSCRIPTIONAL REGULATOR, MARR FAMILY"/>
    <property type="match status" value="1"/>
</dbReference>
<dbReference type="EMBL" id="JAVIDA010000009">
    <property type="protein sequence ID" value="MDQ9071515.1"/>
    <property type="molecule type" value="Genomic_DNA"/>
</dbReference>
<dbReference type="InterPro" id="IPR036388">
    <property type="entry name" value="WH-like_DNA-bd_sf"/>
</dbReference>
<feature type="domain" description="HTH hxlR-type" evidence="4">
    <location>
        <begin position="8"/>
        <end position="105"/>
    </location>
</feature>
<organism evidence="5 6">
    <name type="scientific">Acinetobacter gerneri</name>
    <dbReference type="NCBI Taxonomy" id="202952"/>
    <lineage>
        <taxon>Bacteria</taxon>
        <taxon>Pseudomonadati</taxon>
        <taxon>Pseudomonadota</taxon>
        <taxon>Gammaproteobacteria</taxon>
        <taxon>Moraxellales</taxon>
        <taxon>Moraxellaceae</taxon>
        <taxon>Acinetobacter</taxon>
    </lineage>
</organism>
<dbReference type="Pfam" id="PF01638">
    <property type="entry name" value="HxlR"/>
    <property type="match status" value="1"/>
</dbReference>
<proteinExistence type="predicted"/>
<comment type="caution">
    <text evidence="5">The sequence shown here is derived from an EMBL/GenBank/DDBJ whole genome shotgun (WGS) entry which is preliminary data.</text>
</comment>
<dbReference type="RefSeq" id="WP_308955816.1">
    <property type="nucleotide sequence ID" value="NZ_DAMBEH010000003.1"/>
</dbReference>
<dbReference type="Proteomes" id="UP001243195">
    <property type="component" value="Unassembled WGS sequence"/>
</dbReference>
<dbReference type="InterPro" id="IPR036390">
    <property type="entry name" value="WH_DNA-bd_sf"/>
</dbReference>
<dbReference type="PROSITE" id="PS51118">
    <property type="entry name" value="HTH_HXLR"/>
    <property type="match status" value="1"/>
</dbReference>
<dbReference type="PANTHER" id="PTHR33204:SF29">
    <property type="entry name" value="TRANSCRIPTIONAL REGULATOR"/>
    <property type="match status" value="1"/>
</dbReference>
<evidence type="ECO:0000256" key="2">
    <source>
        <dbReference type="ARBA" id="ARBA00023125"/>
    </source>
</evidence>
<evidence type="ECO:0000259" key="4">
    <source>
        <dbReference type="PROSITE" id="PS51118"/>
    </source>
</evidence>
<evidence type="ECO:0000256" key="1">
    <source>
        <dbReference type="ARBA" id="ARBA00023015"/>
    </source>
</evidence>
<dbReference type="SUPFAM" id="SSF46785">
    <property type="entry name" value="Winged helix' DNA-binding domain"/>
    <property type="match status" value="1"/>
</dbReference>
<dbReference type="GO" id="GO:0003677">
    <property type="term" value="F:DNA binding"/>
    <property type="evidence" value="ECO:0007669"/>
    <property type="project" value="UniProtKB-KW"/>
</dbReference>
<keyword evidence="1" id="KW-0805">Transcription regulation</keyword>
<gene>
    <name evidence="5" type="ORF">RFH51_08605</name>
</gene>
<accession>A0AAW8JIU9</accession>
<dbReference type="Gene3D" id="1.10.10.10">
    <property type="entry name" value="Winged helix-like DNA-binding domain superfamily/Winged helix DNA-binding domain"/>
    <property type="match status" value="1"/>
</dbReference>
<protein>
    <submittedName>
        <fullName evidence="5">Helix-turn-helix domain-containing protein</fullName>
    </submittedName>
</protein>
<dbReference type="AlphaFoldDB" id="A0AAW8JIU9"/>
<reference evidence="5" key="1">
    <citation type="submission" date="2023-08" db="EMBL/GenBank/DDBJ databases">
        <title>Emergence of clinically-relevant ST2 carbapenem-resistant Acinetobacter baumannii strains in hospital sewages in Zhejiang, East of China.</title>
        <authorList>
            <person name="Kaichao C."/>
            <person name="Zhang R."/>
        </authorList>
    </citation>
    <scope>NUCLEOTIDE SEQUENCE</scope>
    <source>
        <strain evidence="5">M-SY-60</strain>
    </source>
</reference>
<keyword evidence="3" id="KW-0804">Transcription</keyword>
<keyword evidence="2" id="KW-0238">DNA-binding</keyword>
<evidence type="ECO:0000256" key="3">
    <source>
        <dbReference type="ARBA" id="ARBA00023163"/>
    </source>
</evidence>
<dbReference type="InterPro" id="IPR002577">
    <property type="entry name" value="HTH_HxlR"/>
</dbReference>
<name>A0AAW8JIU9_9GAMM</name>
<evidence type="ECO:0000313" key="6">
    <source>
        <dbReference type="Proteomes" id="UP001243195"/>
    </source>
</evidence>
<sequence length="105" mass="12282">MKNNISGCSVEETMNVLGGRWKMLIISFLIEKTMRFNELRRALPHISQRMLTLELRDLENEGFISRKIYAEVPVKVEYSVTNDGEKLRPLIEEIKKTGIWLKSRT</sequence>
<evidence type="ECO:0000313" key="5">
    <source>
        <dbReference type="EMBL" id="MDQ9071515.1"/>
    </source>
</evidence>